<dbReference type="Pfam" id="PF13855">
    <property type="entry name" value="LRR_8"/>
    <property type="match status" value="2"/>
</dbReference>
<comment type="similarity">
    <text evidence="2">Belongs to the RLP family.</text>
</comment>
<keyword evidence="8 11" id="KW-1133">Transmembrane helix</keyword>
<gene>
    <name evidence="14" type="ORF">LSALG_LOCUS23791</name>
</gene>
<evidence type="ECO:0000256" key="8">
    <source>
        <dbReference type="ARBA" id="ARBA00022989"/>
    </source>
</evidence>
<feature type="transmembrane region" description="Helical" evidence="11">
    <location>
        <begin position="933"/>
        <end position="954"/>
    </location>
</feature>
<evidence type="ECO:0000313" key="15">
    <source>
        <dbReference type="Proteomes" id="UP001177003"/>
    </source>
</evidence>
<feature type="chain" id="PRO_5041458571" description="Leucine-rich repeat-containing N-terminal plant-type domain-containing protein" evidence="12">
    <location>
        <begin position="20"/>
        <end position="1007"/>
    </location>
</feature>
<protein>
    <recommendedName>
        <fullName evidence="13">Leucine-rich repeat-containing N-terminal plant-type domain-containing protein</fullName>
    </recommendedName>
</protein>
<dbReference type="InterPro" id="IPR013210">
    <property type="entry name" value="LRR_N_plant-typ"/>
</dbReference>
<evidence type="ECO:0000256" key="4">
    <source>
        <dbReference type="ARBA" id="ARBA00022614"/>
    </source>
</evidence>
<dbReference type="Proteomes" id="UP001177003">
    <property type="component" value="Chromosome 5"/>
</dbReference>
<dbReference type="Pfam" id="PF00560">
    <property type="entry name" value="LRR_1"/>
    <property type="match status" value="5"/>
</dbReference>
<evidence type="ECO:0000256" key="5">
    <source>
        <dbReference type="ARBA" id="ARBA00022692"/>
    </source>
</evidence>
<dbReference type="FunFam" id="3.80.10.10:FF:000111">
    <property type="entry name" value="LRR receptor-like serine/threonine-protein kinase ERECTA"/>
    <property type="match status" value="1"/>
</dbReference>
<evidence type="ECO:0000256" key="12">
    <source>
        <dbReference type="SAM" id="SignalP"/>
    </source>
</evidence>
<dbReference type="EMBL" id="OX465081">
    <property type="protein sequence ID" value="CAI9284247.1"/>
    <property type="molecule type" value="Genomic_DNA"/>
</dbReference>
<dbReference type="Pfam" id="PF08263">
    <property type="entry name" value="LRRNT_2"/>
    <property type="match status" value="1"/>
</dbReference>
<dbReference type="InterPro" id="IPR001611">
    <property type="entry name" value="Leu-rich_rpt"/>
</dbReference>
<keyword evidence="4" id="KW-0433">Leucine-rich repeat</keyword>
<keyword evidence="7" id="KW-0677">Repeat</keyword>
<dbReference type="PANTHER" id="PTHR48063:SF101">
    <property type="entry name" value="LRR RECEPTOR-LIKE SERINE_THREONINE-PROTEIN KINASE FLS2"/>
    <property type="match status" value="1"/>
</dbReference>
<evidence type="ECO:0000256" key="6">
    <source>
        <dbReference type="ARBA" id="ARBA00022729"/>
    </source>
</evidence>
<evidence type="ECO:0000313" key="14">
    <source>
        <dbReference type="EMBL" id="CAI9284247.1"/>
    </source>
</evidence>
<name>A0AA36E6P5_LACSI</name>
<keyword evidence="10" id="KW-0325">Glycoprotein</keyword>
<dbReference type="InterPro" id="IPR003591">
    <property type="entry name" value="Leu-rich_rpt_typical-subtyp"/>
</dbReference>
<evidence type="ECO:0000256" key="3">
    <source>
        <dbReference type="ARBA" id="ARBA00022475"/>
    </source>
</evidence>
<dbReference type="GO" id="GO:0006952">
    <property type="term" value="P:defense response"/>
    <property type="evidence" value="ECO:0007669"/>
    <property type="project" value="UniProtKB-ARBA"/>
</dbReference>
<evidence type="ECO:0000256" key="10">
    <source>
        <dbReference type="ARBA" id="ARBA00023180"/>
    </source>
</evidence>
<reference evidence="14" key="1">
    <citation type="submission" date="2023-04" db="EMBL/GenBank/DDBJ databases">
        <authorList>
            <person name="Vijverberg K."/>
            <person name="Xiong W."/>
            <person name="Schranz E."/>
        </authorList>
    </citation>
    <scope>NUCLEOTIDE SEQUENCE</scope>
</reference>
<keyword evidence="5 11" id="KW-0812">Transmembrane</keyword>
<dbReference type="SUPFAM" id="SSF52047">
    <property type="entry name" value="RNI-like"/>
    <property type="match status" value="1"/>
</dbReference>
<evidence type="ECO:0000256" key="2">
    <source>
        <dbReference type="ARBA" id="ARBA00009592"/>
    </source>
</evidence>
<evidence type="ECO:0000256" key="1">
    <source>
        <dbReference type="ARBA" id="ARBA00004251"/>
    </source>
</evidence>
<dbReference type="SUPFAM" id="SSF52058">
    <property type="entry name" value="L domain-like"/>
    <property type="match status" value="2"/>
</dbReference>
<dbReference type="SMART" id="SM00369">
    <property type="entry name" value="LRR_TYP"/>
    <property type="match status" value="10"/>
</dbReference>
<dbReference type="Gene3D" id="3.80.10.10">
    <property type="entry name" value="Ribonuclease Inhibitor"/>
    <property type="match status" value="5"/>
</dbReference>
<dbReference type="InterPro" id="IPR032675">
    <property type="entry name" value="LRR_dom_sf"/>
</dbReference>
<dbReference type="PROSITE" id="PS51450">
    <property type="entry name" value="LRR"/>
    <property type="match status" value="2"/>
</dbReference>
<feature type="domain" description="Leucine-rich repeat-containing N-terminal plant-type" evidence="13">
    <location>
        <begin position="23"/>
        <end position="64"/>
    </location>
</feature>
<keyword evidence="3" id="KW-1003">Cell membrane</keyword>
<dbReference type="AlphaFoldDB" id="A0AA36E6P5"/>
<dbReference type="FunFam" id="3.80.10.10:FF:000095">
    <property type="entry name" value="LRR receptor-like serine/threonine-protein kinase GSO1"/>
    <property type="match status" value="1"/>
</dbReference>
<keyword evidence="6 12" id="KW-0732">Signal</keyword>
<organism evidence="14 15">
    <name type="scientific">Lactuca saligna</name>
    <name type="common">Willowleaf lettuce</name>
    <dbReference type="NCBI Taxonomy" id="75948"/>
    <lineage>
        <taxon>Eukaryota</taxon>
        <taxon>Viridiplantae</taxon>
        <taxon>Streptophyta</taxon>
        <taxon>Embryophyta</taxon>
        <taxon>Tracheophyta</taxon>
        <taxon>Spermatophyta</taxon>
        <taxon>Magnoliopsida</taxon>
        <taxon>eudicotyledons</taxon>
        <taxon>Gunneridae</taxon>
        <taxon>Pentapetalae</taxon>
        <taxon>asterids</taxon>
        <taxon>campanulids</taxon>
        <taxon>Asterales</taxon>
        <taxon>Asteraceae</taxon>
        <taxon>Cichorioideae</taxon>
        <taxon>Cichorieae</taxon>
        <taxon>Lactucinae</taxon>
        <taxon>Lactuca</taxon>
    </lineage>
</organism>
<evidence type="ECO:0000256" key="7">
    <source>
        <dbReference type="ARBA" id="ARBA00022737"/>
    </source>
</evidence>
<proteinExistence type="inferred from homology"/>
<dbReference type="GO" id="GO:0005886">
    <property type="term" value="C:plasma membrane"/>
    <property type="evidence" value="ECO:0007669"/>
    <property type="project" value="UniProtKB-SubCell"/>
</dbReference>
<feature type="signal peptide" evidence="12">
    <location>
        <begin position="1"/>
        <end position="19"/>
    </location>
</feature>
<dbReference type="GO" id="GO:0051707">
    <property type="term" value="P:response to other organism"/>
    <property type="evidence" value="ECO:0007669"/>
    <property type="project" value="UniProtKB-ARBA"/>
</dbReference>
<sequence>MHLLFYFLFFFIYINHAETRCIDRDRRALLQFKKGLVDDYALLKSWRNTNTTQDCCKWRGVRCSNDTGQVIKLDLHVDFNASVGQFFGLSGQIDSSLLSLNSLTYLDLSGNSFTRIPNFLGSLKTLHHLKLANIELTSSKFPHQLGNLSSLQTLDLLATPVIIKNTDWLSRLSSLKYLNLSYIDLSESVGLLNNVITLPSLVELQLESCSLPNNTAKSFNRTSSVSFAVVNINSNDLPNSMIYPWLFNFSSTLTYIDLSNNKLLGIIPEAFGMFKNLQTLDLTNNGLQGGIPVSFGNFGNIRELFLSGNNLNQDLSGLFDNLSGFGPERSLQVLDLSYNQLSGSLPDFTKFTSLKELYLEQNQLNGSFPRKFEKISDLLILDLADNRINGFLPNLSVFASLRELYFERNLLNGTLAEKLEPLSKLESLGASSNFFQGTISETHVANLSRLTYLDLSFNSLDLEIGSDWSATFQLETISLSSCKLGSSFPRWLRTQTNFSVFDISNAGIDDSVPNWFWESLIPGIRYLNLSSNQMHGLIPDLDFISGNQPIIDMSSNNFSGNLPLFPLDTITLKLNDNMLSGQISSLCNLTGLIRLDLSINKLSGELPNCWNTLNILAILNLEDNGFTGEIPDSIGALEGIDMMSMKGNNLTGNLPSSLKNCTYLRLLDLGENQLSGKIPKWLGKSLSALLVLSLSSNQFHGAIPTSLCKIKNIQILDLSINNISGKIPKCINHISGMKTRDISTQQISIEHSSVGLARTRLIIRVYAMFKVLLQWKGKKSEYQKTLGLVVSLDLSSNRLTGGIPVEITNLSALIALNLSRNSFTGSIPKDIGRLGQLDFLDLSRNDLFGGIPTSLSQLTNLGVLDLSFNNLSGRIPKGTQLQSFEMSSYAGNPALCGLPLPNICHGDMPKSKNPNLVDVAKQESYDDKFHKGFLIGIVAGFAFTFWGVCGSLVLKESWRHAYYGFLNVIKDWVLLRVELGLARLRSQTSPKISKSEKRNPERRRVVR</sequence>
<accession>A0AA36E6P5</accession>
<comment type="subcellular location">
    <subcellularLocation>
        <location evidence="1">Cell membrane</location>
        <topology evidence="1">Single-pass type I membrane protein</topology>
    </subcellularLocation>
</comment>
<dbReference type="SMART" id="SM00365">
    <property type="entry name" value="LRR_SD22"/>
    <property type="match status" value="8"/>
</dbReference>
<keyword evidence="9 11" id="KW-0472">Membrane</keyword>
<dbReference type="PRINTS" id="PR00019">
    <property type="entry name" value="LEURICHRPT"/>
</dbReference>
<dbReference type="InterPro" id="IPR046956">
    <property type="entry name" value="RLP23-like"/>
</dbReference>
<dbReference type="PANTHER" id="PTHR48063">
    <property type="entry name" value="LRR RECEPTOR-LIKE KINASE"/>
    <property type="match status" value="1"/>
</dbReference>
<dbReference type="InterPro" id="IPR025875">
    <property type="entry name" value="Leu-rich_rpt_4"/>
</dbReference>
<evidence type="ECO:0000259" key="13">
    <source>
        <dbReference type="Pfam" id="PF08263"/>
    </source>
</evidence>
<keyword evidence="15" id="KW-1185">Reference proteome</keyword>
<evidence type="ECO:0000256" key="9">
    <source>
        <dbReference type="ARBA" id="ARBA00023136"/>
    </source>
</evidence>
<evidence type="ECO:0000256" key="11">
    <source>
        <dbReference type="SAM" id="Phobius"/>
    </source>
</evidence>
<dbReference type="Pfam" id="PF12799">
    <property type="entry name" value="LRR_4"/>
    <property type="match status" value="1"/>
</dbReference>